<evidence type="ECO:0000313" key="10">
    <source>
        <dbReference type="WBParaSite" id="EEL_0000628101-mRNA-1"/>
    </source>
</evidence>
<name>A0A0R3RVW8_9BILA</name>
<dbReference type="GO" id="GO:0006357">
    <property type="term" value="P:regulation of transcription by RNA polymerase II"/>
    <property type="evidence" value="ECO:0007669"/>
    <property type="project" value="TreeGrafter"/>
</dbReference>
<proteinExistence type="predicted"/>
<dbReference type="Proteomes" id="UP000050640">
    <property type="component" value="Unplaced"/>
</dbReference>
<dbReference type="PANTHER" id="PTHR22881">
    <property type="entry name" value="BROMODOMAIN CONTAINING PROTEIN"/>
    <property type="match status" value="1"/>
</dbReference>
<dbReference type="PROSITE" id="PS50014">
    <property type="entry name" value="BROMODOMAIN_2"/>
    <property type="match status" value="1"/>
</dbReference>
<dbReference type="InterPro" id="IPR051831">
    <property type="entry name" value="Bromodomain_contain_prot"/>
</dbReference>
<dbReference type="AlphaFoldDB" id="A0A0R3RVW8"/>
<evidence type="ECO:0000256" key="1">
    <source>
        <dbReference type="ARBA" id="ARBA00004123"/>
    </source>
</evidence>
<evidence type="ECO:0000256" key="4">
    <source>
        <dbReference type="ARBA" id="ARBA00023163"/>
    </source>
</evidence>
<comment type="subcellular location">
    <subcellularLocation>
        <location evidence="1">Nucleus</location>
    </subcellularLocation>
</comment>
<dbReference type="InterPro" id="IPR036427">
    <property type="entry name" value="Bromodomain-like_sf"/>
</dbReference>
<keyword evidence="4" id="KW-0804">Transcription</keyword>
<sequence>MSRNIVRKSDYGAPPTRMSAGAPPSLPVRRASKGGFRNVRLTGTVSRKRRSEGNLETEDSDSEQASTADDQEENGSGDEIKKEEEQEEKVKKTPRKKRRFRLTDSIAKSKRRAERRAQLAAERKEREETKQLQEDEANDEVKEHSSSPPPLPKASAVLTYSPLQLFCDNLLRKMKGKDPDEYFAFPVTQSMAPDYHEIIKEPMDFATIRQKIDRDEYTDIATFKKDAELIVHNALDYNSPGTVYHIAAQKMDLIVQFYFSEPYLRYLFHALPFSKEIPLEKLGLTLKTKARPLPKADYKTAVVDDATPSTVLEAVDPSLKQKLSSRVPDLRVFPPGSEDDGVEPKSHLAFLDNKDGAICLNVINPSSSEKKIITLGDIVGKLEEGTPGLCAPQEHKSNHQVPISYISYGPFSSFAPQFDSTWATLCERDSRLLLGTYGNRTNVTNTISLREMVDNAGEYMIKVVDDLLDTLTNGEHRRTIKALGTDVDKGSVSQMKDAVDKIDLNKLLSDIESLENIGVDVSFISDIRKLYKLQTVPETRQTTLTKTGVMISDLALLQKNRLSSVPPTTLTEQPPPGNHELNLANKVQGKLHSQIAQYAKPGNVISPPVIHNAVGLNEEDIDLLNEFFTAAPPTTAV</sequence>
<evidence type="ECO:0000256" key="3">
    <source>
        <dbReference type="ARBA" id="ARBA00023117"/>
    </source>
</evidence>
<dbReference type="PANTHER" id="PTHR22881:SF27">
    <property type="entry name" value="BROMODOMAIN CONTAINING 7_9"/>
    <property type="match status" value="1"/>
</dbReference>
<protein>
    <submittedName>
        <fullName evidence="10">Bromo domain-containing protein</fullName>
    </submittedName>
</protein>
<accession>A0A0R3RVW8</accession>
<dbReference type="InterPro" id="IPR001487">
    <property type="entry name" value="Bromodomain"/>
</dbReference>
<dbReference type="SUPFAM" id="SSF47370">
    <property type="entry name" value="Bromodomain"/>
    <property type="match status" value="1"/>
</dbReference>
<dbReference type="Pfam" id="PF12024">
    <property type="entry name" value="DUF3512"/>
    <property type="match status" value="1"/>
</dbReference>
<evidence type="ECO:0000313" key="9">
    <source>
        <dbReference type="Proteomes" id="UP000050640"/>
    </source>
</evidence>
<dbReference type="InterPro" id="IPR021900">
    <property type="entry name" value="DUF3512"/>
</dbReference>
<dbReference type="GO" id="GO:0005634">
    <property type="term" value="C:nucleus"/>
    <property type="evidence" value="ECO:0007669"/>
    <property type="project" value="UniProtKB-SubCell"/>
</dbReference>
<feature type="compositionally biased region" description="Basic and acidic residues" evidence="7">
    <location>
        <begin position="78"/>
        <end position="91"/>
    </location>
</feature>
<feature type="compositionally biased region" description="Basic and acidic residues" evidence="7">
    <location>
        <begin position="115"/>
        <end position="145"/>
    </location>
</feature>
<feature type="domain" description="Bromo" evidence="8">
    <location>
        <begin position="175"/>
        <end position="245"/>
    </location>
</feature>
<reference evidence="10" key="1">
    <citation type="submission" date="2017-02" db="UniProtKB">
        <authorList>
            <consortium name="WormBaseParasite"/>
        </authorList>
    </citation>
    <scope>IDENTIFICATION</scope>
</reference>
<organism evidence="9 10">
    <name type="scientific">Elaeophora elaphi</name>
    <dbReference type="NCBI Taxonomy" id="1147741"/>
    <lineage>
        <taxon>Eukaryota</taxon>
        <taxon>Metazoa</taxon>
        <taxon>Ecdysozoa</taxon>
        <taxon>Nematoda</taxon>
        <taxon>Chromadorea</taxon>
        <taxon>Rhabditida</taxon>
        <taxon>Spirurina</taxon>
        <taxon>Spiruromorpha</taxon>
        <taxon>Filarioidea</taxon>
        <taxon>Onchocercidae</taxon>
        <taxon>Elaeophora</taxon>
    </lineage>
</organism>
<evidence type="ECO:0000256" key="6">
    <source>
        <dbReference type="PROSITE-ProRule" id="PRU00035"/>
    </source>
</evidence>
<dbReference type="Pfam" id="PF00439">
    <property type="entry name" value="Bromodomain"/>
    <property type="match status" value="1"/>
</dbReference>
<keyword evidence="2" id="KW-0805">Transcription regulation</keyword>
<dbReference type="STRING" id="1147741.A0A0R3RVW8"/>
<evidence type="ECO:0000256" key="7">
    <source>
        <dbReference type="SAM" id="MobiDB-lite"/>
    </source>
</evidence>
<evidence type="ECO:0000259" key="8">
    <source>
        <dbReference type="PROSITE" id="PS50014"/>
    </source>
</evidence>
<dbReference type="SMART" id="SM00297">
    <property type="entry name" value="BROMO"/>
    <property type="match status" value="1"/>
</dbReference>
<dbReference type="WBParaSite" id="EEL_0000628101-mRNA-1">
    <property type="protein sequence ID" value="EEL_0000628101-mRNA-1"/>
    <property type="gene ID" value="EEL_0000628101"/>
</dbReference>
<dbReference type="Gene3D" id="1.20.920.10">
    <property type="entry name" value="Bromodomain-like"/>
    <property type="match status" value="1"/>
</dbReference>
<feature type="region of interest" description="Disordered" evidence="7">
    <location>
        <begin position="1"/>
        <end position="153"/>
    </location>
</feature>
<evidence type="ECO:0000256" key="5">
    <source>
        <dbReference type="ARBA" id="ARBA00023242"/>
    </source>
</evidence>
<evidence type="ECO:0000256" key="2">
    <source>
        <dbReference type="ARBA" id="ARBA00023015"/>
    </source>
</evidence>
<keyword evidence="9" id="KW-1185">Reference proteome</keyword>
<keyword evidence="3 6" id="KW-0103">Bromodomain</keyword>
<dbReference type="PRINTS" id="PR00503">
    <property type="entry name" value="BROMODOMAIN"/>
</dbReference>
<keyword evidence="5" id="KW-0539">Nucleus</keyword>